<keyword evidence="11" id="KW-1185">Reference proteome</keyword>
<dbReference type="InterPro" id="IPR009000">
    <property type="entry name" value="Transl_B-barrel_sf"/>
</dbReference>
<dbReference type="KEGG" id="pbf:CFX0092_A0340"/>
<dbReference type="InterPro" id="IPR027417">
    <property type="entry name" value="P-loop_NTPase"/>
</dbReference>
<dbReference type="Gene3D" id="2.40.30.10">
    <property type="entry name" value="Translation factors"/>
    <property type="match status" value="1"/>
</dbReference>
<dbReference type="Pfam" id="PF03144">
    <property type="entry name" value="GTP_EFTU_D2"/>
    <property type="match status" value="1"/>
</dbReference>
<comment type="subcellular location">
    <subcellularLocation>
        <location evidence="1">Cytoplasm</location>
    </subcellularLocation>
</comment>
<dbReference type="GO" id="GO:0005829">
    <property type="term" value="C:cytosol"/>
    <property type="evidence" value="ECO:0007669"/>
    <property type="project" value="TreeGrafter"/>
</dbReference>
<dbReference type="InterPro" id="IPR015190">
    <property type="entry name" value="Elong_fac_SelB-wing-hlx_typ-2"/>
</dbReference>
<dbReference type="RefSeq" id="WP_095041863.1">
    <property type="nucleotide sequence ID" value="NZ_LN890655.1"/>
</dbReference>
<dbReference type="NCBIfam" id="TIGR00231">
    <property type="entry name" value="small_GTP"/>
    <property type="match status" value="1"/>
</dbReference>
<dbReference type="InterPro" id="IPR050543">
    <property type="entry name" value="eIF2G"/>
</dbReference>
<dbReference type="SUPFAM" id="SSF50447">
    <property type="entry name" value="Translation proteins"/>
    <property type="match status" value="1"/>
</dbReference>
<dbReference type="Pfam" id="PF09106">
    <property type="entry name" value="WHD_2nd_SelB"/>
    <property type="match status" value="1"/>
</dbReference>
<dbReference type="CDD" id="cd03696">
    <property type="entry name" value="SelB_II"/>
    <property type="match status" value="1"/>
</dbReference>
<dbReference type="Gene3D" id="1.10.10.10">
    <property type="entry name" value="Winged helix-like DNA-binding domain superfamily/Winged helix DNA-binding domain"/>
    <property type="match status" value="1"/>
</dbReference>
<dbReference type="InterPro" id="IPR000795">
    <property type="entry name" value="T_Tr_GTP-bd_dom"/>
</dbReference>
<keyword evidence="5" id="KW-0648">Protein biosynthesis</keyword>
<evidence type="ECO:0000259" key="9">
    <source>
        <dbReference type="PROSITE" id="PS51722"/>
    </source>
</evidence>
<dbReference type="SUPFAM" id="SSF52540">
    <property type="entry name" value="P-loop containing nucleoside triphosphate hydrolases"/>
    <property type="match status" value="1"/>
</dbReference>
<dbReference type="GO" id="GO:0003924">
    <property type="term" value="F:GTPase activity"/>
    <property type="evidence" value="ECO:0007669"/>
    <property type="project" value="InterPro"/>
</dbReference>
<evidence type="ECO:0000256" key="2">
    <source>
        <dbReference type="ARBA" id="ARBA00015953"/>
    </source>
</evidence>
<evidence type="ECO:0000256" key="7">
    <source>
        <dbReference type="ARBA" id="ARBA00025526"/>
    </source>
</evidence>
<sequence length="626" mass="68027">MHVIGTAGHVDHGKSTLVQALTGIDPDRLAEEKAREMTIDLGFAWLSLAGEEVGIVDVPGHRDFIENMLAGIGGIDLVLFVIAADEGIMPQTREHLAIVDLLQIEHGIVALTKCDLVDDPDWLDLVTLEIGDALQGTVLAGAPIVPVSARIGRGLDQLRQTLAQTLSQLEPKTDRGQARLPIDRVFTMPGFGTIVTGTLIDGRLRVGDEIEAQPGGLTGRVRGLQTHKVKREVAHPGSRVAVNLTNISREELRRGQVIAPRGFLRPSRLLDVAYRHLPDADAPLAHNAEVKVFIGAAEVTAHARLIGQEALPPGQSGWVQLALAEPLAVLRGDRFILRRASPGSTLGGGRVLDANPGRRHRRFRADVVERFRALEEDAPAELLLAALLRWGPLPPATLIEKSGLPPAAGRSALQDLIAAGQVIDLGKTVIAATSWRGLIERAPQELAEYHRQYPLRLGMEREELRARLQVPAVVYVSLCEIMVGNGEIVEAGAVLRRPDHRITFTPGQQDAITRLMTFLDSRGIMAPSVKECQAIVDPATFLALSDLGRVKAITADVVYATDLYDQLIDRLTTFLHQQGSITVAEARDLLGASRKYAIALLEHMDERRITRRASDVRTPARPLPAP</sequence>
<evidence type="ECO:0000256" key="5">
    <source>
        <dbReference type="ARBA" id="ARBA00022917"/>
    </source>
</evidence>
<dbReference type="InterPro" id="IPR015191">
    <property type="entry name" value="SelB_WHD4"/>
</dbReference>
<keyword evidence="3" id="KW-0963">Cytoplasm</keyword>
<dbReference type="InterPro" id="IPR009001">
    <property type="entry name" value="Transl_elong_EF1A/Init_IF2_C"/>
</dbReference>
<dbReference type="SUPFAM" id="SSF46785">
    <property type="entry name" value="Winged helix' DNA-binding domain"/>
    <property type="match status" value="2"/>
</dbReference>
<protein>
    <recommendedName>
        <fullName evidence="2">Selenocysteine-specific elongation factor</fullName>
    </recommendedName>
    <alternativeName>
        <fullName evidence="8">SelB translation factor</fullName>
    </alternativeName>
</protein>
<organism evidence="10 11">
    <name type="scientific">Candidatus Promineifilum breve</name>
    <dbReference type="NCBI Taxonomy" id="1806508"/>
    <lineage>
        <taxon>Bacteria</taxon>
        <taxon>Bacillati</taxon>
        <taxon>Chloroflexota</taxon>
        <taxon>Ardenticatenia</taxon>
        <taxon>Candidatus Promineifilales</taxon>
        <taxon>Candidatus Promineifilaceae</taxon>
        <taxon>Candidatus Promineifilum</taxon>
    </lineage>
</organism>
<dbReference type="InterPro" id="IPR004535">
    <property type="entry name" value="Transl_elong_SelB"/>
</dbReference>
<evidence type="ECO:0000256" key="6">
    <source>
        <dbReference type="ARBA" id="ARBA00023134"/>
    </source>
</evidence>
<name>A0A160SXX0_9CHLR</name>
<evidence type="ECO:0000256" key="4">
    <source>
        <dbReference type="ARBA" id="ARBA00022741"/>
    </source>
</evidence>
<dbReference type="InterPro" id="IPR004161">
    <property type="entry name" value="EFTu-like_2"/>
</dbReference>
<dbReference type="EMBL" id="LN890655">
    <property type="protein sequence ID" value="CUS02221.2"/>
    <property type="molecule type" value="Genomic_DNA"/>
</dbReference>
<dbReference type="InterPro" id="IPR036388">
    <property type="entry name" value="WH-like_DNA-bd_sf"/>
</dbReference>
<dbReference type="GO" id="GO:0003746">
    <property type="term" value="F:translation elongation factor activity"/>
    <property type="evidence" value="ECO:0007669"/>
    <property type="project" value="UniProtKB-KW"/>
</dbReference>
<evidence type="ECO:0000313" key="10">
    <source>
        <dbReference type="EMBL" id="CUS02221.2"/>
    </source>
</evidence>
<evidence type="ECO:0000256" key="3">
    <source>
        <dbReference type="ARBA" id="ARBA00022490"/>
    </source>
</evidence>
<dbReference type="InterPro" id="IPR057335">
    <property type="entry name" value="Beta-barrel_SelB"/>
</dbReference>
<dbReference type="Pfam" id="PF09107">
    <property type="entry name" value="WHD_3rd_SelB"/>
    <property type="match status" value="1"/>
</dbReference>
<gene>
    <name evidence="10" type="primary">selB</name>
    <name evidence="10" type="ORF">CFX0092_A0340</name>
</gene>
<dbReference type="GO" id="GO:0000049">
    <property type="term" value="F:tRNA binding"/>
    <property type="evidence" value="ECO:0007669"/>
    <property type="project" value="TreeGrafter"/>
</dbReference>
<dbReference type="Gene3D" id="1.10.10.2770">
    <property type="match status" value="1"/>
</dbReference>
<keyword evidence="4" id="KW-0547">Nucleotide-binding</keyword>
<dbReference type="GO" id="GO:0005525">
    <property type="term" value="F:GTP binding"/>
    <property type="evidence" value="ECO:0007669"/>
    <property type="project" value="UniProtKB-KW"/>
</dbReference>
<dbReference type="InterPro" id="IPR005225">
    <property type="entry name" value="Small_GTP-bd"/>
</dbReference>
<evidence type="ECO:0000256" key="1">
    <source>
        <dbReference type="ARBA" id="ARBA00004496"/>
    </source>
</evidence>
<dbReference type="GO" id="GO:0016259">
    <property type="term" value="P:selenocysteine metabolic process"/>
    <property type="evidence" value="ECO:0007669"/>
    <property type="project" value="TreeGrafter"/>
</dbReference>
<dbReference type="AlphaFoldDB" id="A0A160SXX0"/>
<dbReference type="Gene3D" id="3.40.50.300">
    <property type="entry name" value="P-loop containing nucleotide triphosphate hydrolases"/>
    <property type="match status" value="1"/>
</dbReference>
<evidence type="ECO:0000313" key="11">
    <source>
        <dbReference type="Proteomes" id="UP000215027"/>
    </source>
</evidence>
<dbReference type="PROSITE" id="PS51722">
    <property type="entry name" value="G_TR_2"/>
    <property type="match status" value="1"/>
</dbReference>
<dbReference type="Pfam" id="PF00009">
    <property type="entry name" value="GTP_EFTU"/>
    <property type="match status" value="1"/>
</dbReference>
<dbReference type="Proteomes" id="UP000215027">
    <property type="component" value="Chromosome I"/>
</dbReference>
<keyword evidence="10" id="KW-0251">Elongation factor</keyword>
<dbReference type="PANTHER" id="PTHR42854">
    <property type="entry name" value="EUKARYOTIC TRANSLATION INITIATION FACTOR 2 SUBUNIT 3 FAMILY MEMBER"/>
    <property type="match status" value="1"/>
</dbReference>
<dbReference type="OrthoDB" id="9804504at2"/>
<dbReference type="NCBIfam" id="TIGR00475">
    <property type="entry name" value="selB"/>
    <property type="match status" value="1"/>
</dbReference>
<proteinExistence type="predicted"/>
<reference evidence="10" key="1">
    <citation type="submission" date="2016-01" db="EMBL/GenBank/DDBJ databases">
        <authorList>
            <person name="Mcilroy J.S."/>
            <person name="Karst M S."/>
            <person name="Albertsen M."/>
        </authorList>
    </citation>
    <scope>NUCLEOTIDE SEQUENCE</scope>
    <source>
        <strain evidence="10">Cfx-K</strain>
    </source>
</reference>
<dbReference type="SUPFAM" id="SSF50465">
    <property type="entry name" value="EF-Tu/eEF-1alpha/eIF2-gamma C-terminal domain"/>
    <property type="match status" value="1"/>
</dbReference>
<dbReference type="CDD" id="cd04171">
    <property type="entry name" value="SelB"/>
    <property type="match status" value="1"/>
</dbReference>
<dbReference type="PANTHER" id="PTHR42854:SF3">
    <property type="entry name" value="EUKARYOTIC TRANSLATION INITIATION FACTOR 2 SUBUNIT 3-RELATED"/>
    <property type="match status" value="1"/>
</dbReference>
<dbReference type="InterPro" id="IPR036390">
    <property type="entry name" value="WH_DNA-bd_sf"/>
</dbReference>
<dbReference type="Pfam" id="PF25461">
    <property type="entry name" value="Beta-barrel_SelB"/>
    <property type="match status" value="1"/>
</dbReference>
<keyword evidence="6" id="KW-0342">GTP-binding</keyword>
<feature type="domain" description="Tr-type G" evidence="9">
    <location>
        <begin position="1"/>
        <end position="172"/>
    </location>
</feature>
<dbReference type="GO" id="GO:0001514">
    <property type="term" value="P:selenocysteine incorporation"/>
    <property type="evidence" value="ECO:0007669"/>
    <property type="project" value="InterPro"/>
</dbReference>
<dbReference type="CDD" id="cd15491">
    <property type="entry name" value="selB_III"/>
    <property type="match status" value="1"/>
</dbReference>
<evidence type="ECO:0000256" key="8">
    <source>
        <dbReference type="ARBA" id="ARBA00031615"/>
    </source>
</evidence>
<dbReference type="GO" id="GO:0035368">
    <property type="term" value="F:selenocysteine insertion sequence binding"/>
    <property type="evidence" value="ECO:0007669"/>
    <property type="project" value="TreeGrafter"/>
</dbReference>
<accession>A0A160SXX0</accession>
<comment type="function">
    <text evidence="7">Translation factor necessary for the incorporation of selenocysteine into proteins. It probably replaces EF-Tu for the insertion of selenocysteine directed by the UGA codon. SelB binds GTP and GDP.</text>
</comment>